<comment type="caution">
    <text evidence="4">The sequence shown here is derived from an EMBL/GenBank/DDBJ whole genome shotgun (WGS) entry which is preliminary data.</text>
</comment>
<evidence type="ECO:0000256" key="2">
    <source>
        <dbReference type="SAM" id="Phobius"/>
    </source>
</evidence>
<evidence type="ECO:0000256" key="1">
    <source>
        <dbReference type="SAM" id="MobiDB-lite"/>
    </source>
</evidence>
<sequence>MSHISKTNPTHSTLCLHYMVSVFRAAKQNWFILVLACVTSSLVFRHLIVVSDLQLSRTLLNGDEPETVVGTDTGGEKTEDGGGMVEDTKSSETVFDIDNREPAFKLVTKTDEKPSIEGNRAYGKILDELHLQETCQQDPSTVVIDVGAGLGTFGLYAAACGCTVYMFEAQPDLVKLIHSSIRQNSFTSPPVNVTQRAVMDLASHTTIDFTPPEGAGSNTESVSVETIRLDDISWPSQSIYVLKIDAAGTELNVLRSAKSLFAQKRIRHLFFEYTPWLGNQESQKNLLSYVRRDLKARFMYNLYRTEEIFYGPLVPMHFPTLHDRVSQSRTEASIYVLLDGRATKSSINSRPFPMNNR</sequence>
<dbReference type="NCBIfam" id="TIGR01444">
    <property type="entry name" value="fkbM_fam"/>
    <property type="match status" value="1"/>
</dbReference>
<dbReference type="EMBL" id="CAJNOR010001076">
    <property type="protein sequence ID" value="CAF1070094.1"/>
    <property type="molecule type" value="Genomic_DNA"/>
</dbReference>
<keyword evidence="5" id="KW-1185">Reference proteome</keyword>
<reference evidence="4" key="1">
    <citation type="submission" date="2021-02" db="EMBL/GenBank/DDBJ databases">
        <authorList>
            <person name="Nowell W R."/>
        </authorList>
    </citation>
    <scope>NUCLEOTIDE SEQUENCE</scope>
</reference>
<proteinExistence type="predicted"/>
<name>A0A814LYC4_ADIRI</name>
<feature type="transmembrane region" description="Helical" evidence="2">
    <location>
        <begin position="30"/>
        <end position="48"/>
    </location>
</feature>
<feature type="compositionally biased region" description="Basic and acidic residues" evidence="1">
    <location>
        <begin position="74"/>
        <end position="87"/>
    </location>
</feature>
<dbReference type="InterPro" id="IPR052514">
    <property type="entry name" value="SAM-dependent_MTase"/>
</dbReference>
<evidence type="ECO:0000313" key="4">
    <source>
        <dbReference type="EMBL" id="CAF1070094.1"/>
    </source>
</evidence>
<keyword evidence="2" id="KW-0472">Membrane</keyword>
<keyword evidence="2" id="KW-1133">Transmembrane helix</keyword>
<keyword evidence="2" id="KW-0812">Transmembrane</keyword>
<dbReference type="Proteomes" id="UP000663828">
    <property type="component" value="Unassembled WGS sequence"/>
</dbReference>
<feature type="domain" description="Methyltransferase FkbM" evidence="3">
    <location>
        <begin position="145"/>
        <end position="290"/>
    </location>
</feature>
<feature type="region of interest" description="Disordered" evidence="1">
    <location>
        <begin position="66"/>
        <end position="87"/>
    </location>
</feature>
<evidence type="ECO:0000259" key="3">
    <source>
        <dbReference type="Pfam" id="PF05050"/>
    </source>
</evidence>
<dbReference type="AlphaFoldDB" id="A0A814LYC4"/>
<dbReference type="PANTHER" id="PTHR34203:SF15">
    <property type="entry name" value="SLL1173 PROTEIN"/>
    <property type="match status" value="1"/>
</dbReference>
<dbReference type="Pfam" id="PF05050">
    <property type="entry name" value="Methyltransf_21"/>
    <property type="match status" value="1"/>
</dbReference>
<gene>
    <name evidence="4" type="ORF">XAT740_LOCUS16761</name>
</gene>
<evidence type="ECO:0000313" key="5">
    <source>
        <dbReference type="Proteomes" id="UP000663828"/>
    </source>
</evidence>
<dbReference type="InterPro" id="IPR029063">
    <property type="entry name" value="SAM-dependent_MTases_sf"/>
</dbReference>
<dbReference type="InterPro" id="IPR006342">
    <property type="entry name" value="FkbM_mtfrase"/>
</dbReference>
<accession>A0A814LYC4</accession>
<dbReference type="PANTHER" id="PTHR34203">
    <property type="entry name" value="METHYLTRANSFERASE, FKBM FAMILY PROTEIN"/>
    <property type="match status" value="1"/>
</dbReference>
<dbReference type="SUPFAM" id="SSF53335">
    <property type="entry name" value="S-adenosyl-L-methionine-dependent methyltransferases"/>
    <property type="match status" value="1"/>
</dbReference>
<organism evidence="4 5">
    <name type="scientific">Adineta ricciae</name>
    <name type="common">Rotifer</name>
    <dbReference type="NCBI Taxonomy" id="249248"/>
    <lineage>
        <taxon>Eukaryota</taxon>
        <taxon>Metazoa</taxon>
        <taxon>Spiralia</taxon>
        <taxon>Gnathifera</taxon>
        <taxon>Rotifera</taxon>
        <taxon>Eurotatoria</taxon>
        <taxon>Bdelloidea</taxon>
        <taxon>Adinetida</taxon>
        <taxon>Adinetidae</taxon>
        <taxon>Adineta</taxon>
    </lineage>
</organism>
<protein>
    <recommendedName>
        <fullName evidence="3">Methyltransferase FkbM domain-containing protein</fullName>
    </recommendedName>
</protein>
<dbReference type="Gene3D" id="3.40.50.150">
    <property type="entry name" value="Vaccinia Virus protein VP39"/>
    <property type="match status" value="1"/>
</dbReference>